<reference evidence="6 7" key="1">
    <citation type="submission" date="2016-07" db="EMBL/GenBank/DDBJ databases">
        <title>Pervasive Adenine N6-methylation of Active Genes in Fungi.</title>
        <authorList>
            <consortium name="DOE Joint Genome Institute"/>
            <person name="Mondo S.J."/>
            <person name="Dannebaum R.O."/>
            <person name="Kuo R.C."/>
            <person name="Labutti K."/>
            <person name="Haridas S."/>
            <person name="Kuo A."/>
            <person name="Salamov A."/>
            <person name="Ahrendt S.R."/>
            <person name="Lipzen A."/>
            <person name="Sullivan W."/>
            <person name="Andreopoulos W.B."/>
            <person name="Clum A."/>
            <person name="Lindquist E."/>
            <person name="Daum C."/>
            <person name="Ramamoorthy G.K."/>
            <person name="Gryganskyi A."/>
            <person name="Culley D."/>
            <person name="Magnuson J.K."/>
            <person name="James T.Y."/>
            <person name="O'Malley M.A."/>
            <person name="Stajich J.E."/>
            <person name="Spatafora J.W."/>
            <person name="Visel A."/>
            <person name="Grigoriev I.V."/>
        </authorList>
    </citation>
    <scope>NUCLEOTIDE SEQUENCE [LARGE SCALE GENOMIC DNA]</scope>
    <source>
        <strain evidence="6 7">62-1032</strain>
    </source>
</reference>
<dbReference type="InParanoid" id="A0A1Y2FCD2"/>
<evidence type="ECO:0000256" key="2">
    <source>
        <dbReference type="ARBA" id="ARBA00023253"/>
    </source>
</evidence>
<dbReference type="PANTHER" id="PTHR47032">
    <property type="entry name" value="UDP-D-XYLOSE:L-FUCOSE ALPHA-1,3-D-XYLOSYLTRANSFERASE-RELATED"/>
    <property type="match status" value="1"/>
</dbReference>
<dbReference type="Gene3D" id="3.40.50.11350">
    <property type="match status" value="1"/>
</dbReference>
<keyword evidence="7" id="KW-1185">Reference proteome</keyword>
<evidence type="ECO:0000259" key="5">
    <source>
        <dbReference type="Pfam" id="PF03407"/>
    </source>
</evidence>
<feature type="domain" description="Nucleotide-diphospho-sugar transferase" evidence="5">
    <location>
        <begin position="121"/>
        <end position="328"/>
    </location>
</feature>
<evidence type="ECO:0000313" key="6">
    <source>
        <dbReference type="EMBL" id="ORY81277.1"/>
    </source>
</evidence>
<evidence type="ECO:0000256" key="4">
    <source>
        <dbReference type="SAM" id="Phobius"/>
    </source>
</evidence>
<keyword evidence="2" id="KW-0294">Fucose metabolism</keyword>
<dbReference type="STRING" id="106004.A0A1Y2FCD2"/>
<evidence type="ECO:0000313" key="7">
    <source>
        <dbReference type="Proteomes" id="UP000193467"/>
    </source>
</evidence>
<dbReference type="GO" id="GO:0016757">
    <property type="term" value="F:glycosyltransferase activity"/>
    <property type="evidence" value="ECO:0007669"/>
    <property type="project" value="TreeGrafter"/>
</dbReference>
<keyword evidence="1 6" id="KW-0808">Transferase</keyword>
<dbReference type="EMBL" id="MCGR01000023">
    <property type="protein sequence ID" value="ORY81277.1"/>
    <property type="molecule type" value="Genomic_DNA"/>
</dbReference>
<evidence type="ECO:0000256" key="3">
    <source>
        <dbReference type="ARBA" id="ARBA00023277"/>
    </source>
</evidence>
<evidence type="ECO:0000256" key="1">
    <source>
        <dbReference type="ARBA" id="ARBA00022679"/>
    </source>
</evidence>
<keyword evidence="4" id="KW-0472">Membrane</keyword>
<dbReference type="GO" id="GO:0006004">
    <property type="term" value="P:fucose metabolic process"/>
    <property type="evidence" value="ECO:0007669"/>
    <property type="project" value="UniProtKB-KW"/>
</dbReference>
<dbReference type="OrthoDB" id="540503at2759"/>
<dbReference type="CDD" id="cd11296">
    <property type="entry name" value="O-FucT_like"/>
    <property type="match status" value="1"/>
</dbReference>
<comment type="caution">
    <text evidence="6">The sequence shown here is derived from an EMBL/GenBank/DDBJ whole genome shotgun (WGS) entry which is preliminary data.</text>
</comment>
<accession>A0A1Y2FCD2</accession>
<organism evidence="6 7">
    <name type="scientific">Leucosporidium creatinivorum</name>
    <dbReference type="NCBI Taxonomy" id="106004"/>
    <lineage>
        <taxon>Eukaryota</taxon>
        <taxon>Fungi</taxon>
        <taxon>Dikarya</taxon>
        <taxon>Basidiomycota</taxon>
        <taxon>Pucciniomycotina</taxon>
        <taxon>Microbotryomycetes</taxon>
        <taxon>Leucosporidiales</taxon>
        <taxon>Leucosporidium</taxon>
    </lineage>
</organism>
<dbReference type="Pfam" id="PF10250">
    <property type="entry name" value="O-FucT"/>
    <property type="match status" value="1"/>
</dbReference>
<gene>
    <name evidence="6" type="ORF">BCR35DRAFT_304152</name>
</gene>
<dbReference type="InterPro" id="IPR019378">
    <property type="entry name" value="GDP-Fuc_O-FucTrfase"/>
</dbReference>
<dbReference type="AlphaFoldDB" id="A0A1Y2FCD2"/>
<dbReference type="InterPro" id="IPR005069">
    <property type="entry name" value="Nucl-diP-sugar_transferase"/>
</dbReference>
<dbReference type="InterPro" id="IPR052636">
    <property type="entry name" value="UDP-D-xylose:L-fucose_XylT"/>
</dbReference>
<proteinExistence type="predicted"/>
<dbReference type="PANTHER" id="PTHR47032:SF1">
    <property type="entry name" value="UDP-D-XYLOSE:L-FUCOSE ALPHA-1,3-D-XYLOSYLTRANSFERASE-RELATED"/>
    <property type="match status" value="1"/>
</dbReference>
<dbReference type="Pfam" id="PF03407">
    <property type="entry name" value="Nucleotid_trans"/>
    <property type="match status" value="1"/>
</dbReference>
<feature type="transmembrane region" description="Helical" evidence="4">
    <location>
        <begin position="12"/>
        <end position="28"/>
    </location>
</feature>
<dbReference type="Proteomes" id="UP000193467">
    <property type="component" value="Unassembled WGS sequence"/>
</dbReference>
<name>A0A1Y2FCD2_9BASI</name>
<sequence length="682" mass="77217">MLRAGRVLKAPYLLTALATAVFFFYYVSSPPILPSLPTKASPSSSLSPDTGLSTLAPLEAAAAAGAALVPHFEVDHALSASLTPKLKDVASPAGNVMLAFATGNYLAVTRNFVHYVRTAGITNFLLVAMDQAAVDYAKEEGIPYYAYIDEEVAKLGGSDSYHSDGFRRVVNRRCKIISTSLRAGFHILQSDLDVVWLKNPFPFFFNGNYDYEIQSDGRTGFSEHDPAAPFREFVNSGLFYARGIPKMADFYDLLIDKVSKNPDRREQHLLNTIVEENALDVHYRILDPLMFPNGFQYFARGVSNRAGIEPFCIHNNWVDGKHTKEYRFRELGMWTQDPPEYFDKENTKYLVYYGPTTFNNGWNNVRASLRSALAIAKLLDRTLILPKFYSHHSKDVVVSLDYFIDYDAFSAAFPNFREHSFLERMFPVPPKHIFHIDIGPSSLGPIPTEIPQVTFKAAGGFRGATDKEIKSWFAPYQDETILHLTSTFRRFHKFVDPAEDKAFGELLLKGLAPAPNIHNTAEFVIKKLKEVATLKTGKPSFNCAHIRRGDFPSVHKGEKTVAEVAELLAEMMPTDEVIYIASDESGSYEFRKTFRERFPQAHFWDEYNRPWFEHLVDPELGESMRLGAIEQQVCKWGQKFVGNIYSTLSSHICYLRVSLGKTGDYVCRDIYGRSYPSDWAYY</sequence>
<dbReference type="GO" id="GO:0005794">
    <property type="term" value="C:Golgi apparatus"/>
    <property type="evidence" value="ECO:0007669"/>
    <property type="project" value="TreeGrafter"/>
</dbReference>
<keyword evidence="4" id="KW-0812">Transmembrane</keyword>
<protein>
    <submittedName>
        <fullName evidence="6">Nucleotide-diphospho-sugar transferase-domain-containing protein</fullName>
    </submittedName>
</protein>
<keyword evidence="3" id="KW-0119">Carbohydrate metabolism</keyword>
<keyword evidence="4" id="KW-1133">Transmembrane helix</keyword>
<dbReference type="Gene3D" id="3.40.50.11340">
    <property type="match status" value="1"/>
</dbReference>